<dbReference type="Gene3D" id="3.30.200.20">
    <property type="entry name" value="Phosphorylase Kinase, domain 1"/>
    <property type="match status" value="2"/>
</dbReference>
<name>A0A8C7AW52_NEOVI</name>
<dbReference type="AlphaFoldDB" id="A0A8C7AW52"/>
<evidence type="ECO:0000313" key="17">
    <source>
        <dbReference type="Proteomes" id="UP000694425"/>
    </source>
</evidence>
<dbReference type="InterPro" id="IPR008271">
    <property type="entry name" value="Ser/Thr_kinase_AS"/>
</dbReference>
<dbReference type="PROSITE" id="PS50011">
    <property type="entry name" value="PROTEIN_KINASE_DOM"/>
    <property type="match status" value="1"/>
</dbReference>
<dbReference type="GO" id="GO:0005952">
    <property type="term" value="C:cAMP-dependent protein kinase complex"/>
    <property type="evidence" value="ECO:0007669"/>
    <property type="project" value="TreeGrafter"/>
</dbReference>
<evidence type="ECO:0000313" key="16">
    <source>
        <dbReference type="Ensembl" id="ENSNVIP00000011610.1"/>
    </source>
</evidence>
<dbReference type="CDD" id="cd14209">
    <property type="entry name" value="STKc_PKA"/>
    <property type="match status" value="1"/>
</dbReference>
<dbReference type="SMART" id="SM00133">
    <property type="entry name" value="S_TK_X"/>
    <property type="match status" value="1"/>
</dbReference>
<dbReference type="GO" id="GO:0005829">
    <property type="term" value="C:cytosol"/>
    <property type="evidence" value="ECO:0007669"/>
    <property type="project" value="TreeGrafter"/>
</dbReference>
<evidence type="ECO:0000256" key="8">
    <source>
        <dbReference type="ARBA" id="ARBA00022840"/>
    </source>
</evidence>
<protein>
    <recommendedName>
        <fullName evidence="2">cAMP-dependent protein kinase</fullName>
        <ecNumber evidence="2">2.7.11.11</ecNumber>
    </recommendedName>
</protein>
<reference evidence="16" key="1">
    <citation type="submission" date="2025-08" db="UniProtKB">
        <authorList>
            <consortium name="Ensembl"/>
        </authorList>
    </citation>
    <scope>IDENTIFICATION</scope>
</reference>
<dbReference type="SUPFAM" id="SSF56112">
    <property type="entry name" value="Protein kinase-like (PK-like)"/>
    <property type="match status" value="1"/>
</dbReference>
<dbReference type="GO" id="GO:0005886">
    <property type="term" value="C:plasma membrane"/>
    <property type="evidence" value="ECO:0007669"/>
    <property type="project" value="UniProtKB-SubCell"/>
</dbReference>
<evidence type="ECO:0000256" key="9">
    <source>
        <dbReference type="ARBA" id="ARBA00023149"/>
    </source>
</evidence>
<keyword evidence="7" id="KW-0418">Kinase</keyword>
<dbReference type="GO" id="GO:0004691">
    <property type="term" value="F:cAMP-dependent protein kinase activity"/>
    <property type="evidence" value="ECO:0007669"/>
    <property type="project" value="UniProtKB-EC"/>
</dbReference>
<evidence type="ECO:0000256" key="12">
    <source>
        <dbReference type="PROSITE-ProRule" id="PRU10141"/>
    </source>
</evidence>
<evidence type="ECO:0000256" key="3">
    <source>
        <dbReference type="ARBA" id="ARBA00022527"/>
    </source>
</evidence>
<dbReference type="EC" id="2.7.11.11" evidence="2"/>
<dbReference type="InterPro" id="IPR017441">
    <property type="entry name" value="Protein_kinase_ATP_BS"/>
</dbReference>
<evidence type="ECO:0000256" key="6">
    <source>
        <dbReference type="ARBA" id="ARBA00022741"/>
    </source>
</evidence>
<dbReference type="InterPro" id="IPR011009">
    <property type="entry name" value="Kinase-like_dom_sf"/>
</dbReference>
<organism evidence="16 17">
    <name type="scientific">Neovison vison</name>
    <name type="common">American mink</name>
    <name type="synonym">Mustela vison</name>
    <dbReference type="NCBI Taxonomy" id="452646"/>
    <lineage>
        <taxon>Eukaryota</taxon>
        <taxon>Metazoa</taxon>
        <taxon>Chordata</taxon>
        <taxon>Craniata</taxon>
        <taxon>Vertebrata</taxon>
        <taxon>Euteleostomi</taxon>
        <taxon>Mammalia</taxon>
        <taxon>Eutheria</taxon>
        <taxon>Laurasiatheria</taxon>
        <taxon>Carnivora</taxon>
        <taxon>Caniformia</taxon>
        <taxon>Musteloidea</taxon>
        <taxon>Mustelidae</taxon>
        <taxon>Mustelinae</taxon>
        <taxon>Neogale</taxon>
    </lineage>
</organism>
<sequence>MSARKSSEASACSSSEISVKEFLAKAKEDFLKKWENPAPNNAGLEDFERKKTLGTGSFGRVMLVKHKATEQYYAMKILDKQKDNSNLYMVMEYVPGGEMFSHLRRIGRFSEPHARFYAAQIVLTFEYLHSLDLIYRDLKPENLLIDHQGYIQVTDFGFAKRVKGRTWTLCGTPEYLAPEIILSKGYNKAVDWWALGVLIYEMAAGYPPFFADQPIQIYEKIVSGKVRFPSHFSSDLKDLLRNLLQVDLTKRFGNLKNGVSDIKTHKWFATTDWIAIYQRKVEAPFIPKFRGSGDTSNFDDYEEEDIRVSITEKCAKEFCEF</sequence>
<feature type="domain" description="AGC-kinase C-terminal" evidence="15">
    <location>
        <begin position="269"/>
        <end position="321"/>
    </location>
</feature>
<evidence type="ECO:0000256" key="11">
    <source>
        <dbReference type="ARBA" id="ARBA00047454"/>
    </source>
</evidence>
<keyword evidence="8 12" id="KW-0067">ATP-binding</keyword>
<keyword evidence="4" id="KW-0808">Transferase</keyword>
<dbReference type="PROSITE" id="PS51285">
    <property type="entry name" value="AGC_KINASE_CTER"/>
    <property type="match status" value="1"/>
</dbReference>
<evidence type="ECO:0000256" key="13">
    <source>
        <dbReference type="RuleBase" id="RU000304"/>
    </source>
</evidence>
<evidence type="ECO:0000259" key="15">
    <source>
        <dbReference type="PROSITE" id="PS51285"/>
    </source>
</evidence>
<keyword evidence="3 13" id="KW-0723">Serine/threonine-protein kinase</keyword>
<dbReference type="InterPro" id="IPR044109">
    <property type="entry name" value="STKc_PKA"/>
</dbReference>
<evidence type="ECO:0000256" key="5">
    <source>
        <dbReference type="ARBA" id="ARBA00022707"/>
    </source>
</evidence>
<gene>
    <name evidence="16" type="primary">PRKACB</name>
</gene>
<dbReference type="PANTHER" id="PTHR24353:SF116">
    <property type="entry name" value="CAMP-DEPENDENT PROTEIN KINASE"/>
    <property type="match status" value="1"/>
</dbReference>
<evidence type="ECO:0000256" key="7">
    <source>
        <dbReference type="ARBA" id="ARBA00022777"/>
    </source>
</evidence>
<dbReference type="InterPro" id="IPR000961">
    <property type="entry name" value="AGC-kinase_C"/>
</dbReference>
<accession>A0A8C7AW52</accession>
<dbReference type="GO" id="GO:0005524">
    <property type="term" value="F:ATP binding"/>
    <property type="evidence" value="ECO:0007669"/>
    <property type="project" value="UniProtKB-UniRule"/>
</dbReference>
<dbReference type="Pfam" id="PF00069">
    <property type="entry name" value="Pkinase"/>
    <property type="match status" value="1"/>
</dbReference>
<feature type="domain" description="Protein kinase" evidence="14">
    <location>
        <begin position="1"/>
        <end position="268"/>
    </location>
</feature>
<proteinExistence type="inferred from homology"/>
<feature type="binding site" evidence="12">
    <location>
        <position position="76"/>
    </location>
    <ligand>
        <name>ATP</name>
        <dbReference type="ChEBI" id="CHEBI:30616"/>
    </ligand>
</feature>
<dbReference type="Gene3D" id="1.10.510.10">
    <property type="entry name" value="Transferase(Phosphotransferase) domain 1"/>
    <property type="match status" value="1"/>
</dbReference>
<evidence type="ECO:0000256" key="10">
    <source>
        <dbReference type="ARBA" id="ARBA00047292"/>
    </source>
</evidence>
<evidence type="ECO:0000256" key="4">
    <source>
        <dbReference type="ARBA" id="ARBA00022679"/>
    </source>
</evidence>
<keyword evidence="17" id="KW-1185">Reference proteome</keyword>
<comment type="catalytic activity">
    <reaction evidence="10">
        <text>L-threonyl-[protein] + ATP = O-phospho-L-threonyl-[protein] + ADP + H(+)</text>
        <dbReference type="Rhea" id="RHEA:46608"/>
        <dbReference type="Rhea" id="RHEA-COMP:11060"/>
        <dbReference type="Rhea" id="RHEA-COMP:11605"/>
        <dbReference type="ChEBI" id="CHEBI:15378"/>
        <dbReference type="ChEBI" id="CHEBI:30013"/>
        <dbReference type="ChEBI" id="CHEBI:30616"/>
        <dbReference type="ChEBI" id="CHEBI:61977"/>
        <dbReference type="ChEBI" id="CHEBI:456216"/>
        <dbReference type="EC" id="2.7.11.11"/>
    </reaction>
</comment>
<dbReference type="FunFam" id="1.10.510.10:FF:000005">
    <property type="entry name" value="cAMP-dependent protein kinase catalytic subunit alpha"/>
    <property type="match status" value="1"/>
</dbReference>
<dbReference type="Proteomes" id="UP000694425">
    <property type="component" value="Unplaced"/>
</dbReference>
<dbReference type="PANTHER" id="PTHR24353">
    <property type="entry name" value="CYCLIC NUCLEOTIDE-DEPENDENT PROTEIN KINASE"/>
    <property type="match status" value="1"/>
</dbReference>
<keyword evidence="6 12" id="KW-0547">Nucleotide-binding</keyword>
<keyword evidence="5" id="KW-0519">Myristate</keyword>
<keyword evidence="9" id="KW-0114">cAMP</keyword>
<reference evidence="16" key="2">
    <citation type="submission" date="2025-09" db="UniProtKB">
        <authorList>
            <consortium name="Ensembl"/>
        </authorList>
    </citation>
    <scope>IDENTIFICATION</scope>
</reference>
<dbReference type="PROSITE" id="PS00107">
    <property type="entry name" value="PROTEIN_KINASE_ATP"/>
    <property type="match status" value="1"/>
</dbReference>
<dbReference type="GeneTree" id="ENSGT00940000161169"/>
<comment type="catalytic activity">
    <reaction evidence="11">
        <text>L-seryl-[protein] + ATP = O-phospho-L-seryl-[protein] + ADP + H(+)</text>
        <dbReference type="Rhea" id="RHEA:17989"/>
        <dbReference type="Rhea" id="RHEA-COMP:9863"/>
        <dbReference type="Rhea" id="RHEA-COMP:11604"/>
        <dbReference type="ChEBI" id="CHEBI:15378"/>
        <dbReference type="ChEBI" id="CHEBI:29999"/>
        <dbReference type="ChEBI" id="CHEBI:30616"/>
        <dbReference type="ChEBI" id="CHEBI:83421"/>
        <dbReference type="ChEBI" id="CHEBI:456216"/>
        <dbReference type="EC" id="2.7.11.11"/>
    </reaction>
</comment>
<comment type="similarity">
    <text evidence="1">Belongs to the protein kinase superfamily. AGC Ser/Thr protein kinase family. cAMP subfamily.</text>
</comment>
<evidence type="ECO:0000256" key="2">
    <source>
        <dbReference type="ARBA" id="ARBA00012444"/>
    </source>
</evidence>
<evidence type="ECO:0000256" key="1">
    <source>
        <dbReference type="ARBA" id="ARBA00007115"/>
    </source>
</evidence>
<dbReference type="GO" id="GO:0005634">
    <property type="term" value="C:nucleus"/>
    <property type="evidence" value="ECO:0007669"/>
    <property type="project" value="UniProtKB-SubCell"/>
</dbReference>
<dbReference type="SMART" id="SM00220">
    <property type="entry name" value="S_TKc"/>
    <property type="match status" value="1"/>
</dbReference>
<keyword evidence="5" id="KW-0449">Lipoprotein</keyword>
<dbReference type="InterPro" id="IPR000719">
    <property type="entry name" value="Prot_kinase_dom"/>
</dbReference>
<dbReference type="Ensembl" id="ENSNVIT00000013611.1">
    <property type="protein sequence ID" value="ENSNVIP00000011610.1"/>
    <property type="gene ID" value="ENSNVIG00000009008.1"/>
</dbReference>
<evidence type="ECO:0000259" key="14">
    <source>
        <dbReference type="PROSITE" id="PS50011"/>
    </source>
</evidence>
<dbReference type="PROSITE" id="PS00108">
    <property type="entry name" value="PROTEIN_KINASE_ST"/>
    <property type="match status" value="1"/>
</dbReference>